<evidence type="ECO:0000259" key="9">
    <source>
        <dbReference type="PROSITE" id="PS50929"/>
    </source>
</evidence>
<evidence type="ECO:0000313" key="10">
    <source>
        <dbReference type="EMBL" id="OYN91501.1"/>
    </source>
</evidence>
<dbReference type="Pfam" id="PF00005">
    <property type="entry name" value="ABC_tran"/>
    <property type="match status" value="1"/>
</dbReference>
<dbReference type="Pfam" id="PF00664">
    <property type="entry name" value="ABC_membrane"/>
    <property type="match status" value="1"/>
</dbReference>
<evidence type="ECO:0000256" key="5">
    <source>
        <dbReference type="ARBA" id="ARBA00022989"/>
    </source>
</evidence>
<dbReference type="InterPro" id="IPR017871">
    <property type="entry name" value="ABC_transporter-like_CS"/>
</dbReference>
<dbReference type="PROSITE" id="PS50929">
    <property type="entry name" value="ABC_TM1F"/>
    <property type="match status" value="1"/>
</dbReference>
<feature type="transmembrane region" description="Helical" evidence="7">
    <location>
        <begin position="169"/>
        <end position="189"/>
    </location>
</feature>
<dbReference type="GO" id="GO:0016887">
    <property type="term" value="F:ATP hydrolysis activity"/>
    <property type="evidence" value="ECO:0007669"/>
    <property type="project" value="InterPro"/>
</dbReference>
<protein>
    <submittedName>
        <fullName evidence="10">Thiol reductant ABC exporter subunit CydC</fullName>
    </submittedName>
</protein>
<evidence type="ECO:0000256" key="3">
    <source>
        <dbReference type="ARBA" id="ARBA00022741"/>
    </source>
</evidence>
<dbReference type="InterPro" id="IPR027417">
    <property type="entry name" value="P-loop_NTPase"/>
</dbReference>
<feature type="transmembrane region" description="Helical" evidence="7">
    <location>
        <begin position="67"/>
        <end position="87"/>
    </location>
</feature>
<comment type="subcellular location">
    <subcellularLocation>
        <location evidence="1">Cell membrane</location>
        <topology evidence="1">Multi-pass membrane protein</topology>
    </subcellularLocation>
</comment>
<evidence type="ECO:0000256" key="4">
    <source>
        <dbReference type="ARBA" id="ARBA00022840"/>
    </source>
</evidence>
<feature type="domain" description="ABC transporter" evidence="8">
    <location>
        <begin position="348"/>
        <end position="541"/>
    </location>
</feature>
<dbReference type="GO" id="GO:0005886">
    <property type="term" value="C:plasma membrane"/>
    <property type="evidence" value="ECO:0007669"/>
    <property type="project" value="UniProtKB-SubCell"/>
</dbReference>
<dbReference type="SUPFAM" id="SSF90123">
    <property type="entry name" value="ABC transporter transmembrane region"/>
    <property type="match status" value="1"/>
</dbReference>
<dbReference type="InterPro" id="IPR039421">
    <property type="entry name" value="Type_1_exporter"/>
</dbReference>
<dbReference type="RefSeq" id="WP_094449361.1">
    <property type="nucleotide sequence ID" value="NZ_NMVI01000002.1"/>
</dbReference>
<dbReference type="Gene3D" id="1.20.1560.10">
    <property type="entry name" value="ABC transporter type 1, transmembrane domain"/>
    <property type="match status" value="1"/>
</dbReference>
<comment type="caution">
    <text evidence="10">The sequence shown here is derived from an EMBL/GenBank/DDBJ whole genome shotgun (WGS) entry which is preliminary data.</text>
</comment>
<feature type="transmembrane region" description="Helical" evidence="7">
    <location>
        <begin position="141"/>
        <end position="163"/>
    </location>
</feature>
<gene>
    <name evidence="10" type="primary">cydC</name>
    <name evidence="10" type="ORF">CGZ92_00170</name>
</gene>
<dbReference type="PANTHER" id="PTHR24221">
    <property type="entry name" value="ATP-BINDING CASSETTE SUB-FAMILY B"/>
    <property type="match status" value="1"/>
</dbReference>
<dbReference type="InterPro" id="IPR011527">
    <property type="entry name" value="ABC1_TM_dom"/>
</dbReference>
<evidence type="ECO:0000256" key="2">
    <source>
        <dbReference type="ARBA" id="ARBA00022692"/>
    </source>
</evidence>
<proteinExistence type="predicted"/>
<accession>A0A255EKK3</accession>
<dbReference type="Gene3D" id="3.40.50.300">
    <property type="entry name" value="P-loop containing nucleotide triphosphate hydrolases"/>
    <property type="match status" value="1"/>
</dbReference>
<keyword evidence="5 7" id="KW-1133">Transmembrane helix</keyword>
<dbReference type="PROSITE" id="PS50893">
    <property type="entry name" value="ABC_TRANSPORTER_2"/>
    <property type="match status" value="1"/>
</dbReference>
<dbReference type="GO" id="GO:0005524">
    <property type="term" value="F:ATP binding"/>
    <property type="evidence" value="ECO:0007669"/>
    <property type="project" value="UniProtKB-KW"/>
</dbReference>
<dbReference type="SMART" id="SM00382">
    <property type="entry name" value="AAA"/>
    <property type="match status" value="1"/>
</dbReference>
<dbReference type="SUPFAM" id="SSF52540">
    <property type="entry name" value="P-loop containing nucleoside triphosphate hydrolases"/>
    <property type="match status" value="1"/>
</dbReference>
<dbReference type="InterPro" id="IPR003593">
    <property type="entry name" value="AAA+_ATPase"/>
</dbReference>
<sequence>MTASVSAPSAPISPVRRSLAAALAGMSRPRMRFAAAILLAALAGGASVGLMATSGWLLSRAAEMPPVLYLMVAVTGVRTFGIFRGVFRYVERLVGHDLALRAQSSLRLQTYGQLAGSTLLGRRVGDLISRAVTDVDAVLDVIVRVLVPFASAGLVAVATVGFMAVFDPAYALVLLATCVASGVGLPWLAQRISARAEASIAPARGRLADQARELNRTAVDLVTYGCTDTALARLAAADEELSAAERRSATARGVTAALQVFAAGAAVLAGLVIGGLAVAAGDLPRTMLAVFVLTPFALHEVLGELVQAAQAWSRSRGALARVADVLDAPQDLAAGTDGVRPNATDPVIRLTDATLGWSGQPVLSGVNLHVGVGDRVALVGPSGIGKTTAAAAVLGMNPPLAGDLEVRGRFGYLAQDAHLLATTIAENVRIGNKDATDEQVERALRQAGLDLDPERVLGEFGSTVSGGEARRIALARLLVAEVDGFVLDEPTEHLDVPTAARLMADVWQLVGDRPVLVITHDPDVMAQVTSVVSLDPAYAAGR</sequence>
<name>A0A255EKK3_9ACTN</name>
<dbReference type="NCBIfam" id="TIGR02868">
    <property type="entry name" value="CydC"/>
    <property type="match status" value="1"/>
</dbReference>
<dbReference type="PROSITE" id="PS00211">
    <property type="entry name" value="ABC_TRANSPORTER_1"/>
    <property type="match status" value="1"/>
</dbReference>
<keyword evidence="6 7" id="KW-0472">Membrane</keyword>
<dbReference type="GO" id="GO:0045454">
    <property type="term" value="P:cell redox homeostasis"/>
    <property type="evidence" value="ECO:0007669"/>
    <property type="project" value="InterPro"/>
</dbReference>
<reference evidence="10 11" key="1">
    <citation type="submission" date="2017-07" db="EMBL/GenBank/DDBJ databases">
        <title>Draft whole genome sequences of clinical Proprionibacteriaceae strains.</title>
        <authorList>
            <person name="Bernier A.-M."/>
            <person name="Bernard K."/>
            <person name="Domingo M.-C."/>
        </authorList>
    </citation>
    <scope>NUCLEOTIDE SEQUENCE [LARGE SCALE GENOMIC DNA]</scope>
    <source>
        <strain evidence="10 11">NML 160184</strain>
    </source>
</reference>
<feature type="domain" description="ABC transmembrane type-1" evidence="9">
    <location>
        <begin position="34"/>
        <end position="314"/>
    </location>
</feature>
<dbReference type="PANTHER" id="PTHR24221:SF654">
    <property type="entry name" value="ATP-BINDING CASSETTE SUB-FAMILY B MEMBER 6"/>
    <property type="match status" value="1"/>
</dbReference>
<dbReference type="Proteomes" id="UP000216533">
    <property type="component" value="Unassembled WGS sequence"/>
</dbReference>
<dbReference type="GO" id="GO:0034040">
    <property type="term" value="F:ATPase-coupled lipid transmembrane transporter activity"/>
    <property type="evidence" value="ECO:0007669"/>
    <property type="project" value="TreeGrafter"/>
</dbReference>
<evidence type="ECO:0000256" key="6">
    <source>
        <dbReference type="ARBA" id="ARBA00023136"/>
    </source>
</evidence>
<dbReference type="GO" id="GO:0140359">
    <property type="term" value="F:ABC-type transporter activity"/>
    <property type="evidence" value="ECO:0007669"/>
    <property type="project" value="InterPro"/>
</dbReference>
<dbReference type="InterPro" id="IPR003439">
    <property type="entry name" value="ABC_transporter-like_ATP-bd"/>
</dbReference>
<evidence type="ECO:0000313" key="11">
    <source>
        <dbReference type="Proteomes" id="UP000216533"/>
    </source>
</evidence>
<keyword evidence="4" id="KW-0067">ATP-binding</keyword>
<dbReference type="InterPro" id="IPR014223">
    <property type="entry name" value="ABC_CydC/D"/>
</dbReference>
<keyword evidence="2 7" id="KW-0812">Transmembrane</keyword>
<dbReference type="InterPro" id="IPR036640">
    <property type="entry name" value="ABC1_TM_sf"/>
</dbReference>
<evidence type="ECO:0000256" key="7">
    <source>
        <dbReference type="SAM" id="Phobius"/>
    </source>
</evidence>
<evidence type="ECO:0000256" key="1">
    <source>
        <dbReference type="ARBA" id="ARBA00004651"/>
    </source>
</evidence>
<feature type="transmembrane region" description="Helical" evidence="7">
    <location>
        <begin position="256"/>
        <end position="280"/>
    </location>
</feature>
<dbReference type="GO" id="GO:0034775">
    <property type="term" value="P:glutathione transmembrane transport"/>
    <property type="evidence" value="ECO:0007669"/>
    <property type="project" value="InterPro"/>
</dbReference>
<dbReference type="AlphaFoldDB" id="A0A255EKK3"/>
<organism evidence="10 11">
    <name type="scientific">Parenemella sanctibonifatiensis</name>
    <dbReference type="NCBI Taxonomy" id="2016505"/>
    <lineage>
        <taxon>Bacteria</taxon>
        <taxon>Bacillati</taxon>
        <taxon>Actinomycetota</taxon>
        <taxon>Actinomycetes</taxon>
        <taxon>Propionibacteriales</taxon>
        <taxon>Propionibacteriaceae</taxon>
        <taxon>Parenemella</taxon>
    </lineage>
</organism>
<evidence type="ECO:0000259" key="8">
    <source>
        <dbReference type="PROSITE" id="PS50893"/>
    </source>
</evidence>
<dbReference type="EMBL" id="NMVI01000002">
    <property type="protein sequence ID" value="OYN91501.1"/>
    <property type="molecule type" value="Genomic_DNA"/>
</dbReference>
<keyword evidence="3" id="KW-0547">Nucleotide-binding</keyword>